<dbReference type="Proteomes" id="UP000615760">
    <property type="component" value="Unassembled WGS sequence"/>
</dbReference>
<reference evidence="5" key="1">
    <citation type="journal article" date="2019" name="Int. J. Syst. Evol. Microbiol.">
        <title>The Global Catalogue of Microorganisms (GCM) 10K type strain sequencing project: providing services to taxonomists for standard genome sequencing and annotation.</title>
        <authorList>
            <consortium name="The Broad Institute Genomics Platform"/>
            <consortium name="The Broad Institute Genome Sequencing Center for Infectious Disease"/>
            <person name="Wu L."/>
            <person name="Ma J."/>
        </authorList>
    </citation>
    <scope>NUCLEOTIDE SEQUENCE [LARGE SCALE GENOMIC DNA]</scope>
    <source>
        <strain evidence="5">CGMCC 1.15461</strain>
    </source>
</reference>
<evidence type="ECO:0000256" key="2">
    <source>
        <dbReference type="SAM" id="MobiDB-lite"/>
    </source>
</evidence>
<proteinExistence type="predicted"/>
<gene>
    <name evidence="4" type="ORF">GCM10007424_11870</name>
</gene>
<dbReference type="RefSeq" id="WP_188620342.1">
    <property type="nucleotide sequence ID" value="NZ_BMJE01000003.1"/>
</dbReference>
<dbReference type="PROSITE" id="PS51257">
    <property type="entry name" value="PROKAR_LIPOPROTEIN"/>
    <property type="match status" value="1"/>
</dbReference>
<protein>
    <submittedName>
        <fullName evidence="4">Membrane protein</fullName>
    </submittedName>
</protein>
<feature type="domain" description="DUF4142" evidence="3">
    <location>
        <begin position="53"/>
        <end position="188"/>
    </location>
</feature>
<feature type="compositionally biased region" description="Acidic residues" evidence="2">
    <location>
        <begin position="35"/>
        <end position="54"/>
    </location>
</feature>
<evidence type="ECO:0000259" key="3">
    <source>
        <dbReference type="Pfam" id="PF13628"/>
    </source>
</evidence>
<comment type="caution">
    <text evidence="4">The sequence shown here is derived from an EMBL/GenBank/DDBJ whole genome shotgun (WGS) entry which is preliminary data.</text>
</comment>
<dbReference type="Pfam" id="PF13628">
    <property type="entry name" value="DUF4142"/>
    <property type="match status" value="1"/>
</dbReference>
<dbReference type="PANTHER" id="PTHR38593:SF1">
    <property type="entry name" value="BLR2558 PROTEIN"/>
    <property type="match status" value="1"/>
</dbReference>
<keyword evidence="5" id="KW-1185">Reference proteome</keyword>
<keyword evidence="1" id="KW-0175">Coiled coil</keyword>
<dbReference type="Gene3D" id="1.20.1260.10">
    <property type="match status" value="1"/>
</dbReference>
<feature type="region of interest" description="Disordered" evidence="2">
    <location>
        <begin position="27"/>
        <end position="54"/>
    </location>
</feature>
<accession>A0ABQ1JT53</accession>
<sequence>MKKRPFLGKMLLGAAVLTMSLGTVSCKEDKNDPAEVAEEQNEEKFDENEAKEDDSEFLVEAAAINMKEIELGKLVENRSENQALKSYAEMLVEEHTKANEELKAIAKEMNVSLPMDLTEDGKKAYENLKEESGEDFANDYVDMMIKDHEEAIDEVEEGIEEANNEKVRAWAADILPKLREHLAKAKDLKEKMESM</sequence>
<dbReference type="PANTHER" id="PTHR38593">
    <property type="entry name" value="BLR2558 PROTEIN"/>
    <property type="match status" value="1"/>
</dbReference>
<feature type="coiled-coil region" evidence="1">
    <location>
        <begin position="145"/>
        <end position="195"/>
    </location>
</feature>
<dbReference type="InterPro" id="IPR012347">
    <property type="entry name" value="Ferritin-like"/>
</dbReference>
<dbReference type="InterPro" id="IPR025419">
    <property type="entry name" value="DUF4142"/>
</dbReference>
<organism evidence="4 5">
    <name type="scientific">Flavobacterium suaedae</name>
    <dbReference type="NCBI Taxonomy" id="1767027"/>
    <lineage>
        <taxon>Bacteria</taxon>
        <taxon>Pseudomonadati</taxon>
        <taxon>Bacteroidota</taxon>
        <taxon>Flavobacteriia</taxon>
        <taxon>Flavobacteriales</taxon>
        <taxon>Flavobacteriaceae</taxon>
        <taxon>Flavobacterium</taxon>
    </lineage>
</organism>
<name>A0ABQ1JT53_9FLAO</name>
<evidence type="ECO:0000313" key="5">
    <source>
        <dbReference type="Proteomes" id="UP000615760"/>
    </source>
</evidence>
<evidence type="ECO:0000256" key="1">
    <source>
        <dbReference type="SAM" id="Coils"/>
    </source>
</evidence>
<dbReference type="EMBL" id="BMJE01000003">
    <property type="protein sequence ID" value="GGB73599.1"/>
    <property type="molecule type" value="Genomic_DNA"/>
</dbReference>
<evidence type="ECO:0000313" key="4">
    <source>
        <dbReference type="EMBL" id="GGB73599.1"/>
    </source>
</evidence>